<reference evidence="17 18" key="1">
    <citation type="submission" date="2017-09" db="EMBL/GenBank/DDBJ databases">
        <title>Depth-based differentiation of microbial function through sediment-hosted aquifers and enrichment of novel symbionts in the deep terrestrial subsurface.</title>
        <authorList>
            <person name="Probst A.J."/>
            <person name="Ladd B."/>
            <person name="Jarett J.K."/>
            <person name="Geller-Mcgrath D.E."/>
            <person name="Sieber C.M."/>
            <person name="Emerson J.B."/>
            <person name="Anantharaman K."/>
            <person name="Thomas B.C."/>
            <person name="Malmstrom R."/>
            <person name="Stieglmeier M."/>
            <person name="Klingl A."/>
            <person name="Woyke T."/>
            <person name="Ryan C.M."/>
            <person name="Banfield J.F."/>
        </authorList>
    </citation>
    <scope>NUCLEOTIDE SEQUENCE [LARGE SCALE GENOMIC DNA]</scope>
    <source>
        <strain evidence="17">CG23_combo_of_CG06-09_8_20_14_all_38_19</strain>
    </source>
</reference>
<dbReference type="FunFam" id="2.60.260.20:FF:000004">
    <property type="entry name" value="Molecular chaperone DnaJ"/>
    <property type="match status" value="1"/>
</dbReference>
<keyword evidence="6 13" id="KW-0677">Repeat</keyword>
<feature type="binding site" evidence="13">
    <location>
        <position position="174"/>
    </location>
    <ligand>
        <name>Zn(2+)</name>
        <dbReference type="ChEBI" id="CHEBI:29105"/>
        <label>2</label>
    </ligand>
</feature>
<evidence type="ECO:0000256" key="10">
    <source>
        <dbReference type="ARBA" id="ARBA00023186"/>
    </source>
</evidence>
<organism evidence="17 18">
    <name type="scientific">Candidatus Nealsonbacteria bacterium CG23_combo_of_CG06-09_8_20_14_all_38_19</name>
    <dbReference type="NCBI Taxonomy" id="1974721"/>
    <lineage>
        <taxon>Bacteria</taxon>
        <taxon>Candidatus Nealsoniibacteriota</taxon>
    </lineage>
</organism>
<dbReference type="PRINTS" id="PR00625">
    <property type="entry name" value="JDOMAIN"/>
</dbReference>
<feature type="repeat" description="CXXCXGXG motif" evidence="13">
    <location>
        <begin position="214"/>
        <end position="221"/>
    </location>
</feature>
<dbReference type="Gene3D" id="1.10.287.110">
    <property type="entry name" value="DnaJ domain"/>
    <property type="match status" value="1"/>
</dbReference>
<dbReference type="AlphaFoldDB" id="A0A2G9YWJ4"/>
<evidence type="ECO:0000256" key="14">
    <source>
        <dbReference type="PROSITE-ProRule" id="PRU00546"/>
    </source>
</evidence>
<dbReference type="GO" id="GO:0051082">
    <property type="term" value="F:unfolded protein binding"/>
    <property type="evidence" value="ECO:0007669"/>
    <property type="project" value="UniProtKB-UniRule"/>
</dbReference>
<feature type="binding site" evidence="13">
    <location>
        <position position="203"/>
    </location>
    <ligand>
        <name>Zn(2+)</name>
        <dbReference type="ChEBI" id="CHEBI:29105"/>
        <label>2</label>
    </ligand>
</feature>
<dbReference type="CDD" id="cd10747">
    <property type="entry name" value="DnaJ_C"/>
    <property type="match status" value="1"/>
</dbReference>
<comment type="domain">
    <text evidence="13">The J domain is necessary and sufficient to stimulate DnaK ATPase activity. Zinc center 1 plays an important role in the autonomous, DnaK-independent chaperone activity of DnaJ. Zinc center 2 is essential for interaction with DnaK and for DnaJ activity.</text>
</comment>
<dbReference type="SUPFAM" id="SSF57938">
    <property type="entry name" value="DnaJ/Hsp40 cysteine-rich domain"/>
    <property type="match status" value="1"/>
</dbReference>
<dbReference type="GO" id="GO:0009408">
    <property type="term" value="P:response to heat"/>
    <property type="evidence" value="ECO:0007669"/>
    <property type="project" value="InterPro"/>
</dbReference>
<evidence type="ECO:0000256" key="2">
    <source>
        <dbReference type="ARBA" id="ARBA00011738"/>
    </source>
</evidence>
<name>A0A2G9YWJ4_9BACT</name>
<comment type="cofactor">
    <cofactor evidence="13">
        <name>Zn(2+)</name>
        <dbReference type="ChEBI" id="CHEBI:29105"/>
    </cofactor>
    <text evidence="13">Binds 2 Zn(2+) ions per monomer.</text>
</comment>
<feature type="binding site" evidence="13">
    <location>
        <position position="160"/>
    </location>
    <ligand>
        <name>Zn(2+)</name>
        <dbReference type="ChEBI" id="CHEBI:29105"/>
        <label>1</label>
    </ligand>
</feature>
<dbReference type="SUPFAM" id="SSF49493">
    <property type="entry name" value="HSP40/DnaJ peptide-binding domain"/>
    <property type="match status" value="2"/>
</dbReference>
<dbReference type="PANTHER" id="PTHR43096">
    <property type="entry name" value="DNAJ HOMOLOG 1, MITOCHONDRIAL-RELATED"/>
    <property type="match status" value="1"/>
</dbReference>
<dbReference type="GO" id="GO:0005737">
    <property type="term" value="C:cytoplasm"/>
    <property type="evidence" value="ECO:0007669"/>
    <property type="project" value="UniProtKB-SubCell"/>
</dbReference>
<feature type="binding site" evidence="13">
    <location>
        <position position="200"/>
    </location>
    <ligand>
        <name>Zn(2+)</name>
        <dbReference type="ChEBI" id="CHEBI:29105"/>
        <label>2</label>
    </ligand>
</feature>
<dbReference type="EMBL" id="PCRP01000036">
    <property type="protein sequence ID" value="PIP23608.1"/>
    <property type="molecule type" value="Genomic_DNA"/>
</dbReference>
<keyword evidence="10 13" id="KW-0143">Chaperone</keyword>
<dbReference type="CDD" id="cd06257">
    <property type="entry name" value="DnaJ"/>
    <property type="match status" value="1"/>
</dbReference>
<sequence>MAKDYYQILGISKNASSEEIKKAYRKLAHQYHPDKGGDEKKFKEINEAYQILSNKEKKEQYDRFGQVFEGAPGAGGYSGQEGQGFDFNWAWGRPGENVEFDFGDLGEMMEEMFGFGTPRKKKNIKKGRDIEIDLEVPLENTLKQQEKEISLTKLVLCPRCQGTGAEPGSKINECFSCRGTGEVQQIRRTFLGSFTRSTVCPECGGEGRRPEKACNVCKGEGRVKGEEKIKIFIPAGVDNNQVIKVEGRGEAGKKGAKPGDLYVRIFVKPHPVFQRKGDDLFVNTPISFSQAALGNEIEVSLLEGTKVLLKVPEGTESGKVLRISGKGIPHFSGYGRGDLYVTLVIKTPKRLTKKQKELLEELKQEGL</sequence>
<feature type="binding site" evidence="13">
    <location>
        <position position="214"/>
    </location>
    <ligand>
        <name>Zn(2+)</name>
        <dbReference type="ChEBI" id="CHEBI:29105"/>
        <label>1</label>
    </ligand>
</feature>
<dbReference type="Proteomes" id="UP000230273">
    <property type="component" value="Unassembled WGS sequence"/>
</dbReference>
<dbReference type="Gene3D" id="2.60.260.20">
    <property type="entry name" value="Urease metallochaperone UreE, N-terminal domain"/>
    <property type="match status" value="2"/>
</dbReference>
<dbReference type="GO" id="GO:0006260">
    <property type="term" value="P:DNA replication"/>
    <property type="evidence" value="ECO:0007669"/>
    <property type="project" value="UniProtKB-KW"/>
</dbReference>
<feature type="binding site" evidence="13">
    <location>
        <position position="157"/>
    </location>
    <ligand>
        <name>Zn(2+)</name>
        <dbReference type="ChEBI" id="CHEBI:29105"/>
        <label>1</label>
    </ligand>
</feature>
<dbReference type="InterPro" id="IPR008971">
    <property type="entry name" value="HSP40/DnaJ_pept-bd"/>
</dbReference>
<evidence type="ECO:0000313" key="17">
    <source>
        <dbReference type="EMBL" id="PIP23608.1"/>
    </source>
</evidence>
<comment type="subcellular location">
    <subcellularLocation>
        <location evidence="1 13">Cytoplasm</location>
    </subcellularLocation>
</comment>
<dbReference type="FunFam" id="2.10.230.10:FF:000002">
    <property type="entry name" value="Molecular chaperone DnaJ"/>
    <property type="match status" value="1"/>
</dbReference>
<dbReference type="GO" id="GO:0042026">
    <property type="term" value="P:protein refolding"/>
    <property type="evidence" value="ECO:0007669"/>
    <property type="project" value="TreeGrafter"/>
</dbReference>
<evidence type="ECO:0000256" key="8">
    <source>
        <dbReference type="ARBA" id="ARBA00022833"/>
    </source>
</evidence>
<evidence type="ECO:0000256" key="12">
    <source>
        <dbReference type="ARBA" id="ARBA00067609"/>
    </source>
</evidence>
<dbReference type="PROSITE" id="PS50076">
    <property type="entry name" value="DNAJ_2"/>
    <property type="match status" value="1"/>
</dbReference>
<comment type="function">
    <text evidence="13">Participates actively in the response to hyperosmotic and heat shock by preventing the aggregation of stress-denatured proteins and by disaggregating proteins, also in an autonomous, DnaK-independent fashion. Unfolded proteins bind initially to DnaJ; upon interaction with the DnaJ-bound protein, DnaK hydrolyzes its bound ATP, resulting in the formation of a stable complex. GrpE releases ADP from DnaK; ATP binding to DnaK triggers the release of the substrate protein, thus completing the reaction cycle. Several rounds of ATP-dependent interactions between DnaJ, DnaK and GrpE are required for fully efficient folding. Also involved, together with DnaK and GrpE, in the DNA replication of plasmids through activation of initiation proteins.</text>
</comment>
<feature type="zinc finger region" description="CR-type" evidence="14">
    <location>
        <begin position="144"/>
        <end position="226"/>
    </location>
</feature>
<evidence type="ECO:0000256" key="9">
    <source>
        <dbReference type="ARBA" id="ARBA00023016"/>
    </source>
</evidence>
<comment type="subunit">
    <text evidence="2 13">Homodimer.</text>
</comment>
<dbReference type="InterPro" id="IPR002939">
    <property type="entry name" value="DnaJ_C"/>
</dbReference>
<dbReference type="PANTHER" id="PTHR43096:SF52">
    <property type="entry name" value="DNAJ HOMOLOG 1, MITOCHONDRIAL-RELATED"/>
    <property type="match status" value="1"/>
</dbReference>
<evidence type="ECO:0000256" key="11">
    <source>
        <dbReference type="ARBA" id="ARBA00061004"/>
    </source>
</evidence>
<dbReference type="InterPro" id="IPR001623">
    <property type="entry name" value="DnaJ_domain"/>
</dbReference>
<dbReference type="PROSITE" id="PS00636">
    <property type="entry name" value="DNAJ_1"/>
    <property type="match status" value="1"/>
</dbReference>
<dbReference type="InterPro" id="IPR036410">
    <property type="entry name" value="HSP_DnaJ_Cys-rich_dom_sf"/>
</dbReference>
<dbReference type="CDD" id="cd10719">
    <property type="entry name" value="DnaJ_zf"/>
    <property type="match status" value="1"/>
</dbReference>
<dbReference type="Pfam" id="PF00684">
    <property type="entry name" value="DnaJ_CXXCXGXG"/>
    <property type="match status" value="1"/>
</dbReference>
<dbReference type="Pfam" id="PF01556">
    <property type="entry name" value="DnaJ_C"/>
    <property type="match status" value="1"/>
</dbReference>
<feature type="domain" description="J" evidence="15">
    <location>
        <begin position="4"/>
        <end position="65"/>
    </location>
</feature>
<keyword evidence="3 13" id="KW-0963">Cytoplasm</keyword>
<proteinExistence type="inferred from homology"/>
<dbReference type="NCBIfam" id="TIGR02349">
    <property type="entry name" value="DnaJ_bact"/>
    <property type="match status" value="1"/>
</dbReference>
<protein>
    <recommendedName>
        <fullName evidence="12 13">Chaperone protein DnaJ</fullName>
    </recommendedName>
</protein>
<evidence type="ECO:0000259" key="16">
    <source>
        <dbReference type="PROSITE" id="PS51188"/>
    </source>
</evidence>
<feature type="binding site" evidence="13">
    <location>
        <position position="177"/>
    </location>
    <ligand>
        <name>Zn(2+)</name>
        <dbReference type="ChEBI" id="CHEBI:29105"/>
        <label>2</label>
    </ligand>
</feature>
<evidence type="ECO:0000256" key="5">
    <source>
        <dbReference type="ARBA" id="ARBA00022723"/>
    </source>
</evidence>
<accession>A0A2G9YWJ4</accession>
<dbReference type="Gene3D" id="2.10.230.10">
    <property type="entry name" value="Heat shock protein DnaJ, cysteine-rich domain"/>
    <property type="match status" value="1"/>
</dbReference>
<feature type="repeat" description="CXXCXGXG motif" evidence="13">
    <location>
        <begin position="174"/>
        <end position="181"/>
    </location>
</feature>
<evidence type="ECO:0000313" key="18">
    <source>
        <dbReference type="Proteomes" id="UP000230273"/>
    </source>
</evidence>
<dbReference type="GO" id="GO:0031072">
    <property type="term" value="F:heat shock protein binding"/>
    <property type="evidence" value="ECO:0007669"/>
    <property type="project" value="InterPro"/>
</dbReference>
<dbReference type="InterPro" id="IPR036869">
    <property type="entry name" value="J_dom_sf"/>
</dbReference>
<evidence type="ECO:0000259" key="15">
    <source>
        <dbReference type="PROSITE" id="PS50076"/>
    </source>
</evidence>
<dbReference type="GO" id="GO:0008270">
    <property type="term" value="F:zinc ion binding"/>
    <property type="evidence" value="ECO:0007669"/>
    <property type="project" value="UniProtKB-UniRule"/>
</dbReference>
<dbReference type="InterPro" id="IPR018253">
    <property type="entry name" value="DnaJ_domain_CS"/>
</dbReference>
<dbReference type="SMART" id="SM00271">
    <property type="entry name" value="DnaJ"/>
    <property type="match status" value="1"/>
</dbReference>
<dbReference type="InterPro" id="IPR012724">
    <property type="entry name" value="DnaJ"/>
</dbReference>
<evidence type="ECO:0000256" key="1">
    <source>
        <dbReference type="ARBA" id="ARBA00004496"/>
    </source>
</evidence>
<feature type="binding site" evidence="13">
    <location>
        <position position="217"/>
    </location>
    <ligand>
        <name>Zn(2+)</name>
        <dbReference type="ChEBI" id="CHEBI:29105"/>
        <label>1</label>
    </ligand>
</feature>
<dbReference type="Pfam" id="PF00226">
    <property type="entry name" value="DnaJ"/>
    <property type="match status" value="1"/>
</dbReference>
<keyword evidence="7 13" id="KW-0863">Zinc-finger</keyword>
<comment type="similarity">
    <text evidence="11 13">Belongs to the DnaJ family.</text>
</comment>
<evidence type="ECO:0000256" key="13">
    <source>
        <dbReference type="HAMAP-Rule" id="MF_01152"/>
    </source>
</evidence>
<keyword evidence="4 13" id="KW-0235">DNA replication</keyword>
<dbReference type="SUPFAM" id="SSF46565">
    <property type="entry name" value="Chaperone J-domain"/>
    <property type="match status" value="1"/>
</dbReference>
<dbReference type="PROSITE" id="PS51188">
    <property type="entry name" value="ZF_CR"/>
    <property type="match status" value="1"/>
</dbReference>
<dbReference type="HAMAP" id="MF_01152">
    <property type="entry name" value="DnaJ"/>
    <property type="match status" value="1"/>
</dbReference>
<keyword evidence="8 13" id="KW-0862">Zinc</keyword>
<evidence type="ECO:0000256" key="6">
    <source>
        <dbReference type="ARBA" id="ARBA00022737"/>
    </source>
</evidence>
<dbReference type="NCBIfam" id="NF008035">
    <property type="entry name" value="PRK10767.1"/>
    <property type="match status" value="1"/>
</dbReference>
<feature type="repeat" description="CXXCXGXG motif" evidence="13">
    <location>
        <begin position="157"/>
        <end position="164"/>
    </location>
</feature>
<dbReference type="InterPro" id="IPR001305">
    <property type="entry name" value="HSP_DnaJ_Cys-rich_dom"/>
</dbReference>
<keyword evidence="9 13" id="KW-0346">Stress response</keyword>
<gene>
    <name evidence="13 17" type="primary">dnaJ</name>
    <name evidence="17" type="ORF">COX36_02250</name>
</gene>
<feature type="repeat" description="CXXCXGXG motif" evidence="13">
    <location>
        <begin position="200"/>
        <end position="207"/>
    </location>
</feature>
<dbReference type="GO" id="GO:0005524">
    <property type="term" value="F:ATP binding"/>
    <property type="evidence" value="ECO:0007669"/>
    <property type="project" value="InterPro"/>
</dbReference>
<feature type="domain" description="CR-type" evidence="16">
    <location>
        <begin position="144"/>
        <end position="226"/>
    </location>
</feature>
<comment type="caution">
    <text evidence="17">The sequence shown here is derived from an EMBL/GenBank/DDBJ whole genome shotgun (WGS) entry which is preliminary data.</text>
</comment>
<keyword evidence="5 13" id="KW-0479">Metal-binding</keyword>
<evidence type="ECO:0000256" key="4">
    <source>
        <dbReference type="ARBA" id="ARBA00022705"/>
    </source>
</evidence>
<evidence type="ECO:0000256" key="7">
    <source>
        <dbReference type="ARBA" id="ARBA00022771"/>
    </source>
</evidence>
<evidence type="ECO:0000256" key="3">
    <source>
        <dbReference type="ARBA" id="ARBA00022490"/>
    </source>
</evidence>